<evidence type="ECO:0008006" key="3">
    <source>
        <dbReference type="Google" id="ProtNLM"/>
    </source>
</evidence>
<dbReference type="Proteomes" id="UP000004810">
    <property type="component" value="Unassembled WGS sequence"/>
</dbReference>
<protein>
    <recommendedName>
        <fullName evidence="3">Receptor ligand binding region domain-containing protein</fullName>
    </recommendedName>
</protein>
<dbReference type="EMBL" id="ADBV01015562">
    <property type="protein sequence ID" value="EJW72714.1"/>
    <property type="molecule type" value="Genomic_DNA"/>
</dbReference>
<proteinExistence type="predicted"/>
<gene>
    <name evidence="1" type="ORF">WUBG_16380</name>
</gene>
<accession>J9EBE8</accession>
<name>J9EBE8_WUCBA</name>
<reference evidence="2" key="1">
    <citation type="submission" date="2012-08" db="EMBL/GenBank/DDBJ databases">
        <title>The Genome Sequence of Wuchereria bancrofti.</title>
        <authorList>
            <person name="Nutman T.B."/>
            <person name="Fink D.L."/>
            <person name="Russ C."/>
            <person name="Young S."/>
            <person name="Zeng Q."/>
            <person name="Koehrsen M."/>
            <person name="Alvarado L."/>
            <person name="Berlin A."/>
            <person name="Chapman S.B."/>
            <person name="Chen Z."/>
            <person name="Freedman E."/>
            <person name="Gellesch M."/>
            <person name="Goldberg J."/>
            <person name="Griggs A."/>
            <person name="Gujja S."/>
            <person name="Heilman E.R."/>
            <person name="Heiman D."/>
            <person name="Hepburn T."/>
            <person name="Howarth C."/>
            <person name="Jen D."/>
            <person name="Larson L."/>
            <person name="Lewis B."/>
            <person name="Mehta T."/>
            <person name="Park D."/>
            <person name="Pearson M."/>
            <person name="Roberts A."/>
            <person name="Saif S."/>
            <person name="Shea T."/>
            <person name="Shenoy N."/>
            <person name="Sisk P."/>
            <person name="Stolte C."/>
            <person name="Sykes S."/>
            <person name="Walk T."/>
            <person name="White J."/>
            <person name="Yandava C."/>
            <person name="Haas B."/>
            <person name="Henn M.R."/>
            <person name="Nusbaum C."/>
            <person name="Birren B."/>
        </authorList>
    </citation>
    <scope>NUCLEOTIDE SEQUENCE [LARGE SCALE GENOMIC DNA]</scope>
    <source>
        <strain evidence="2">NA</strain>
    </source>
</reference>
<evidence type="ECO:0000313" key="2">
    <source>
        <dbReference type="Proteomes" id="UP000004810"/>
    </source>
</evidence>
<organism evidence="1 2">
    <name type="scientific">Wuchereria bancrofti</name>
    <dbReference type="NCBI Taxonomy" id="6293"/>
    <lineage>
        <taxon>Eukaryota</taxon>
        <taxon>Metazoa</taxon>
        <taxon>Ecdysozoa</taxon>
        <taxon>Nematoda</taxon>
        <taxon>Chromadorea</taxon>
        <taxon>Rhabditida</taxon>
        <taxon>Spirurina</taxon>
        <taxon>Spiruromorpha</taxon>
        <taxon>Filarioidea</taxon>
        <taxon>Onchocercidae</taxon>
        <taxon>Wuchereria</taxon>
    </lineage>
</organism>
<dbReference type="InterPro" id="IPR029044">
    <property type="entry name" value="Nucleotide-diphossugar_trans"/>
</dbReference>
<sequence length="67" mass="7920">QKLVSIAIITVLLNRNNYDEYRLAQESFECYALYHNYKWIVIDLSANDTLQRLCPHEDVINSFLLSK</sequence>
<dbReference type="AlphaFoldDB" id="J9EBE8"/>
<feature type="non-terminal residue" evidence="1">
    <location>
        <position position="1"/>
    </location>
</feature>
<evidence type="ECO:0000313" key="1">
    <source>
        <dbReference type="EMBL" id="EJW72714.1"/>
    </source>
</evidence>
<comment type="caution">
    <text evidence="1">The sequence shown here is derived from an EMBL/GenBank/DDBJ whole genome shotgun (WGS) entry which is preliminary data.</text>
</comment>
<dbReference type="Gene3D" id="3.90.550.10">
    <property type="entry name" value="Spore Coat Polysaccharide Biosynthesis Protein SpsA, Chain A"/>
    <property type="match status" value="1"/>
</dbReference>